<organism evidence="2 3">
    <name type="scientific">Xanthobacter autotrophicus (strain ATCC BAA-1158 / Py2)</name>
    <dbReference type="NCBI Taxonomy" id="78245"/>
    <lineage>
        <taxon>Bacteria</taxon>
        <taxon>Pseudomonadati</taxon>
        <taxon>Pseudomonadota</taxon>
        <taxon>Alphaproteobacteria</taxon>
        <taxon>Hyphomicrobiales</taxon>
        <taxon>Xanthobacteraceae</taxon>
        <taxon>Xanthobacter</taxon>
    </lineage>
</organism>
<reference evidence="2 3" key="1">
    <citation type="submission" date="2007-07" db="EMBL/GenBank/DDBJ databases">
        <title>Complete sequence of chromosome of Xanthobacter autotrophicus Py2.</title>
        <authorList>
            <consortium name="US DOE Joint Genome Institute"/>
            <person name="Copeland A."/>
            <person name="Lucas S."/>
            <person name="Lapidus A."/>
            <person name="Barry K."/>
            <person name="Glavina del Rio T."/>
            <person name="Hammon N."/>
            <person name="Israni S."/>
            <person name="Dalin E."/>
            <person name="Tice H."/>
            <person name="Pitluck S."/>
            <person name="Sims D."/>
            <person name="Brettin T."/>
            <person name="Bruce D."/>
            <person name="Detter J.C."/>
            <person name="Han C."/>
            <person name="Tapia R."/>
            <person name="Brainard J."/>
            <person name="Schmutz J."/>
            <person name="Larimer F."/>
            <person name="Land M."/>
            <person name="Hauser L."/>
            <person name="Kyrpides N."/>
            <person name="Kim E."/>
            <person name="Ensigns S.A."/>
            <person name="Richardson P."/>
        </authorList>
    </citation>
    <scope>NUCLEOTIDE SEQUENCE [LARGE SCALE GENOMIC DNA]</scope>
    <source>
        <strain evidence="3">ATCC BAA-1158 / Py2</strain>
    </source>
</reference>
<dbReference type="Pfam" id="PF07157">
    <property type="entry name" value="DNA_circ_N"/>
    <property type="match status" value="1"/>
</dbReference>
<evidence type="ECO:0000313" key="3">
    <source>
        <dbReference type="Proteomes" id="UP000002417"/>
    </source>
</evidence>
<dbReference type="OrthoDB" id="378644at2"/>
<dbReference type="InterPro" id="IPR009826">
    <property type="entry name" value="DNA_circ_N"/>
</dbReference>
<name>A7INW1_XANP2</name>
<dbReference type="EMBL" id="CP000781">
    <property type="protein sequence ID" value="ABS69707.1"/>
    <property type="molecule type" value="Genomic_DNA"/>
</dbReference>
<protein>
    <submittedName>
        <fullName evidence="2">Mu-like prophage DNA circulation protein-like protein</fullName>
    </submittedName>
</protein>
<dbReference type="AlphaFoldDB" id="A7INW1"/>
<accession>A7INW1</accession>
<dbReference type="KEGG" id="xau:Xaut_4486"/>
<proteinExistence type="predicted"/>
<dbReference type="eggNOG" id="COG4228">
    <property type="taxonomic scope" value="Bacteria"/>
</dbReference>
<gene>
    <name evidence="2" type="ordered locus">Xaut_4486</name>
</gene>
<feature type="domain" description="DNA circulation N-terminal" evidence="1">
    <location>
        <begin position="14"/>
        <end position="100"/>
    </location>
</feature>
<sequence>MSIWSDASDLLPGLKPGAFRGIPFFIPDISHSVGRRIVLTWFPGKDAPAADDLGRSDGRITVRGLVLGDDYVARALALQGAFQQAGPGTLLHPWLGEMRVVVPEDGAQISFRSTELRMVSVDVTFMPVPRGVAFAGSSLSALLSSASGLLSAATTFSASALSGLAVAVGTWSSAMTTALGMGTVVSSLVAASSAAASLELLIEASQATLSTATTAGAGATSAAAVAAALTALATPVADTAIGTPTAAIGIGGSASAPVAALTARAGTTLLLQMADAMRATAALGAPAAGVRLTAQLATLAEAARVAAEIDHESRQEAQSWHDALDAALDTAADDVAAMAESLPAEVAPLWGAVAELRGALARDLNEIIGRLPAVRQVTPAGTVSAWIIATAFAGDDPAAIVPMLDDIVARNRLRQPGAVPPEPLEILL</sequence>
<dbReference type="Proteomes" id="UP000002417">
    <property type="component" value="Chromosome"/>
</dbReference>
<keyword evidence="3" id="KW-1185">Reference proteome</keyword>
<dbReference type="HOGENOM" id="CLU_613623_0_0_5"/>
<evidence type="ECO:0000259" key="1">
    <source>
        <dbReference type="Pfam" id="PF07157"/>
    </source>
</evidence>
<evidence type="ECO:0000313" key="2">
    <source>
        <dbReference type="EMBL" id="ABS69707.1"/>
    </source>
</evidence>
<dbReference type="STRING" id="78245.Xaut_4486"/>